<evidence type="ECO:0000256" key="1">
    <source>
        <dbReference type="ARBA" id="ARBA00004429"/>
    </source>
</evidence>
<evidence type="ECO:0000256" key="7">
    <source>
        <dbReference type="ARBA" id="ARBA00023136"/>
    </source>
</evidence>
<dbReference type="Pfam" id="PF12832">
    <property type="entry name" value="MFS_1_like"/>
    <property type="match status" value="1"/>
</dbReference>
<feature type="transmembrane region" description="Helical" evidence="8">
    <location>
        <begin position="235"/>
        <end position="257"/>
    </location>
</feature>
<dbReference type="NCBIfam" id="NF037955">
    <property type="entry name" value="mfs"/>
    <property type="match status" value="1"/>
</dbReference>
<dbReference type="PIRSF" id="PIRSF004925">
    <property type="entry name" value="HcaT"/>
    <property type="match status" value="1"/>
</dbReference>
<proteinExistence type="predicted"/>
<dbReference type="InterPro" id="IPR036259">
    <property type="entry name" value="MFS_trans_sf"/>
</dbReference>
<dbReference type="EMBL" id="CP000653">
    <property type="protein sequence ID" value="ABP61698.1"/>
    <property type="molecule type" value="Genomic_DNA"/>
</dbReference>
<protein>
    <submittedName>
        <fullName evidence="10">Major facilitator superfamily MFS_1</fullName>
    </submittedName>
</protein>
<dbReference type="PANTHER" id="PTHR23522:SF10">
    <property type="entry name" value="3-PHENYLPROPIONIC ACID TRANSPORTER-RELATED"/>
    <property type="match status" value="1"/>
</dbReference>
<feature type="transmembrane region" description="Helical" evidence="8">
    <location>
        <begin position="12"/>
        <end position="34"/>
    </location>
</feature>
<dbReference type="OrthoDB" id="9150135at2"/>
<feature type="transmembrane region" description="Helical" evidence="8">
    <location>
        <begin position="40"/>
        <end position="60"/>
    </location>
</feature>
<dbReference type="NCBIfam" id="NF008346">
    <property type="entry name" value="PRK11128.1"/>
    <property type="match status" value="1"/>
</dbReference>
<gene>
    <name evidence="10" type="ordered locus">Ent638_3034</name>
</gene>
<comment type="subcellular location">
    <subcellularLocation>
        <location evidence="1">Cell inner membrane</location>
        <topology evidence="1">Multi-pass membrane protein</topology>
    </subcellularLocation>
</comment>
<keyword evidence="2" id="KW-0813">Transport</keyword>
<dbReference type="InterPro" id="IPR024989">
    <property type="entry name" value="MFS_assoc_dom"/>
</dbReference>
<feature type="transmembrane region" description="Helical" evidence="8">
    <location>
        <begin position="95"/>
        <end position="113"/>
    </location>
</feature>
<organism evidence="10 11">
    <name type="scientific">Enterobacter sp. (strain 638)</name>
    <dbReference type="NCBI Taxonomy" id="399742"/>
    <lineage>
        <taxon>Bacteria</taxon>
        <taxon>Pseudomonadati</taxon>
        <taxon>Pseudomonadota</taxon>
        <taxon>Gammaproteobacteria</taxon>
        <taxon>Enterobacterales</taxon>
        <taxon>Enterobacteriaceae</taxon>
        <taxon>Enterobacter</taxon>
    </lineage>
</organism>
<dbReference type="CDD" id="cd17335">
    <property type="entry name" value="MFS_MFSD6"/>
    <property type="match status" value="1"/>
</dbReference>
<evidence type="ECO:0000256" key="2">
    <source>
        <dbReference type="ARBA" id="ARBA00022448"/>
    </source>
</evidence>
<feature type="transmembrane region" description="Helical" evidence="8">
    <location>
        <begin position="328"/>
        <end position="350"/>
    </location>
</feature>
<dbReference type="AlphaFoldDB" id="A0A9J9GI42"/>
<dbReference type="GO" id="GO:0030395">
    <property type="term" value="F:lactose binding"/>
    <property type="evidence" value="ECO:0007669"/>
    <property type="project" value="TreeGrafter"/>
</dbReference>
<dbReference type="RefSeq" id="WP_015960029.1">
    <property type="nucleotide sequence ID" value="NC_009436.1"/>
</dbReference>
<keyword evidence="11" id="KW-1185">Reference proteome</keyword>
<keyword evidence="3" id="KW-1003">Cell membrane</keyword>
<keyword evidence="6 8" id="KW-1133">Transmembrane helix</keyword>
<dbReference type="GO" id="GO:0005886">
    <property type="term" value="C:plasma membrane"/>
    <property type="evidence" value="ECO:0007669"/>
    <property type="project" value="UniProtKB-SubCell"/>
</dbReference>
<evidence type="ECO:0000256" key="5">
    <source>
        <dbReference type="ARBA" id="ARBA00022692"/>
    </source>
</evidence>
<feature type="transmembrane region" description="Helical" evidence="8">
    <location>
        <begin position="207"/>
        <end position="229"/>
    </location>
</feature>
<evidence type="ECO:0000313" key="11">
    <source>
        <dbReference type="Proteomes" id="UP000000230"/>
    </source>
</evidence>
<sequence length="379" mass="41747">MILHSTRWLALSYFTYFFSYGIFLPFWSVWLAGIGLTPETIGILLGAGLVARFLGSLLIAPRVSDPSLLIKSVRILSLLTLVFLAGFWVSQQFAWLMVVMVGFNLFFSPLVPLTDALANTWQKQMPMDYGRVRLWGSIAFVIGSALVGKLVSLYDYQAILALLSVGIASMLLGMLLRPSVMPQGESRHQEHAGWPAWKMLIVQSWRFLACVCLLQGAHAAYYGFSAIYWQGAGYSASAIGYLWSLGVVAEVVIFALSKKLFRRFGARDLLLLSAVCGVARWGIMGWTTELPWLIVAQILHCGTFTVCHLAAMRYISAREGGDVIRLQAIYSAVAMGGSIAVMTVFAGYLYQHLGHGVFWVMALVALPAMVVRPKVAARS</sequence>
<feature type="transmembrane region" description="Helical" evidence="8">
    <location>
        <begin position="269"/>
        <end position="286"/>
    </location>
</feature>
<keyword evidence="5 8" id="KW-0812">Transmembrane</keyword>
<accession>A0A9J9GI42</accession>
<feature type="transmembrane region" description="Helical" evidence="8">
    <location>
        <begin position="72"/>
        <end position="89"/>
    </location>
</feature>
<name>A0A9J9GI42_ENT38</name>
<evidence type="ECO:0000256" key="8">
    <source>
        <dbReference type="SAM" id="Phobius"/>
    </source>
</evidence>
<dbReference type="GO" id="GO:0015528">
    <property type="term" value="F:lactose:proton symporter activity"/>
    <property type="evidence" value="ECO:0007669"/>
    <property type="project" value="TreeGrafter"/>
</dbReference>
<reference evidence="11" key="1">
    <citation type="journal article" date="2010" name="PLoS Genet.">
        <title>Genome sequence of the plant growth promoting endophytic bacterium Enterobacter sp. 638.</title>
        <authorList>
            <person name="Taghavi S."/>
            <person name="van der Lelie D."/>
            <person name="Hoffman A."/>
            <person name="Zhang Y.B."/>
            <person name="Walla M.D."/>
            <person name="Vangronsveld J."/>
            <person name="Newman L."/>
            <person name="Monchy S."/>
        </authorList>
    </citation>
    <scope>NUCLEOTIDE SEQUENCE [LARGE SCALE GENOMIC DNA]</scope>
    <source>
        <strain evidence="11">638</strain>
    </source>
</reference>
<feature type="domain" description="Major facilitator superfamily associated" evidence="9">
    <location>
        <begin position="8"/>
        <end position="359"/>
    </location>
</feature>
<dbReference type="FunFam" id="1.20.1250.20:FF:000046">
    <property type="entry name" value="3-phenylpropionic acid MFS transporter"/>
    <property type="match status" value="1"/>
</dbReference>
<keyword evidence="4" id="KW-0997">Cell inner membrane</keyword>
<feature type="transmembrane region" description="Helical" evidence="8">
    <location>
        <begin position="356"/>
        <end position="375"/>
    </location>
</feature>
<keyword evidence="7 8" id="KW-0472">Membrane</keyword>
<feature type="transmembrane region" description="Helical" evidence="8">
    <location>
        <begin position="292"/>
        <end position="316"/>
    </location>
</feature>
<evidence type="ECO:0000256" key="6">
    <source>
        <dbReference type="ARBA" id="ARBA00022989"/>
    </source>
</evidence>
<dbReference type="Proteomes" id="UP000000230">
    <property type="component" value="Chromosome"/>
</dbReference>
<evidence type="ECO:0000256" key="4">
    <source>
        <dbReference type="ARBA" id="ARBA00022519"/>
    </source>
</evidence>
<dbReference type="Gene3D" id="1.20.1250.20">
    <property type="entry name" value="MFS general substrate transporter like domains"/>
    <property type="match status" value="2"/>
</dbReference>
<dbReference type="PANTHER" id="PTHR23522">
    <property type="entry name" value="BLL5896 PROTEIN"/>
    <property type="match status" value="1"/>
</dbReference>
<dbReference type="SUPFAM" id="SSF103473">
    <property type="entry name" value="MFS general substrate transporter"/>
    <property type="match status" value="1"/>
</dbReference>
<feature type="transmembrane region" description="Helical" evidence="8">
    <location>
        <begin position="134"/>
        <end position="152"/>
    </location>
</feature>
<feature type="transmembrane region" description="Helical" evidence="8">
    <location>
        <begin position="158"/>
        <end position="176"/>
    </location>
</feature>
<dbReference type="KEGG" id="ent:Ent638_3034"/>
<evidence type="ECO:0000313" key="10">
    <source>
        <dbReference type="EMBL" id="ABP61698.1"/>
    </source>
</evidence>
<evidence type="ECO:0000256" key="3">
    <source>
        <dbReference type="ARBA" id="ARBA00022475"/>
    </source>
</evidence>
<evidence type="ECO:0000259" key="9">
    <source>
        <dbReference type="Pfam" id="PF12832"/>
    </source>
</evidence>
<dbReference type="InterPro" id="IPR026032">
    <property type="entry name" value="HcaT-like"/>
</dbReference>